<protein>
    <submittedName>
        <fullName evidence="2">Uncharacterized protein</fullName>
    </submittedName>
</protein>
<evidence type="ECO:0000313" key="3">
    <source>
        <dbReference type="Proteomes" id="UP000195106"/>
    </source>
</evidence>
<evidence type="ECO:0000256" key="1">
    <source>
        <dbReference type="SAM" id="MobiDB-lite"/>
    </source>
</evidence>
<name>A0A251XQ84_9MICO</name>
<feature type="region of interest" description="Disordered" evidence="1">
    <location>
        <begin position="1"/>
        <end position="44"/>
    </location>
</feature>
<dbReference type="Proteomes" id="UP000195106">
    <property type="component" value="Unassembled WGS sequence"/>
</dbReference>
<organism evidence="2 3">
    <name type="scientific">Clavibacter michiganensis</name>
    <dbReference type="NCBI Taxonomy" id="28447"/>
    <lineage>
        <taxon>Bacteria</taxon>
        <taxon>Bacillati</taxon>
        <taxon>Actinomycetota</taxon>
        <taxon>Actinomycetes</taxon>
        <taxon>Micrococcales</taxon>
        <taxon>Microbacteriaceae</taxon>
        <taxon>Clavibacter</taxon>
    </lineage>
</organism>
<dbReference type="AlphaFoldDB" id="A0A251XQ84"/>
<comment type="caution">
    <text evidence="2">The sequence shown here is derived from an EMBL/GenBank/DDBJ whole genome shotgun (WGS) entry which is preliminary data.</text>
</comment>
<gene>
    <name evidence="2" type="ORF">CMsap09_01860</name>
</gene>
<evidence type="ECO:0000313" key="2">
    <source>
        <dbReference type="EMBL" id="OUE07666.1"/>
    </source>
</evidence>
<dbReference type="EMBL" id="MDHJ01000001">
    <property type="protein sequence ID" value="OUE07666.1"/>
    <property type="molecule type" value="Genomic_DNA"/>
</dbReference>
<accession>A0A251XQ84</accession>
<proteinExistence type="predicted"/>
<sequence length="44" mass="4740">MKVAPTTRVTASGCRRRKASVPVMSRIHAPMTHSGGRDGYMPIA</sequence>
<reference evidence="2 3" key="1">
    <citation type="submission" date="2016-08" db="EMBL/GenBank/DDBJ databases">
        <title>Genome sequence of Clavibacter michiganensis spp. strain CASJ009.</title>
        <authorList>
            <person name="Thapa S.P."/>
            <person name="Coaker G."/>
        </authorList>
    </citation>
    <scope>NUCLEOTIDE SEQUENCE [LARGE SCALE GENOMIC DNA]</scope>
    <source>
        <strain evidence="2">CASJ009</strain>
    </source>
</reference>